<gene>
    <name evidence="3" type="ORF">R1sor_025941</name>
</gene>
<keyword evidence="2" id="KW-0812">Transmembrane</keyword>
<evidence type="ECO:0000256" key="1">
    <source>
        <dbReference type="SAM" id="MobiDB-lite"/>
    </source>
</evidence>
<feature type="region of interest" description="Disordered" evidence="1">
    <location>
        <begin position="70"/>
        <end position="122"/>
    </location>
</feature>
<accession>A0ABD3GA14</accession>
<comment type="caution">
    <text evidence="3">The sequence shown here is derived from an EMBL/GenBank/DDBJ whole genome shotgun (WGS) entry which is preliminary data.</text>
</comment>
<keyword evidence="2" id="KW-0472">Membrane</keyword>
<reference evidence="3 4" key="1">
    <citation type="submission" date="2024-09" db="EMBL/GenBank/DDBJ databases">
        <title>Chromosome-scale assembly of Riccia sorocarpa.</title>
        <authorList>
            <person name="Paukszto L."/>
        </authorList>
    </citation>
    <scope>NUCLEOTIDE SEQUENCE [LARGE SCALE GENOMIC DNA]</scope>
    <source>
        <strain evidence="3">LP-2024</strain>
        <tissue evidence="3">Aerial parts of the thallus</tissue>
    </source>
</reference>
<sequence>MVARRQVAYTIVAVLILGSQSIGIFASRPLLKGSGPFAEKLSETTSDDAEGSAREFQRFLSEQFTKQMTPVVLESKNNEEEQHEHHHDHGRILSYQLPKKPPTTPPPQLREGEHPPPPGVSH</sequence>
<dbReference type="EMBL" id="JBJQOH010000008">
    <property type="protein sequence ID" value="KAL3675993.1"/>
    <property type="molecule type" value="Genomic_DNA"/>
</dbReference>
<dbReference type="Proteomes" id="UP001633002">
    <property type="component" value="Unassembled WGS sequence"/>
</dbReference>
<proteinExistence type="predicted"/>
<dbReference type="AlphaFoldDB" id="A0ABD3GA14"/>
<protein>
    <submittedName>
        <fullName evidence="3">Uncharacterized protein</fullName>
    </submittedName>
</protein>
<feature type="compositionally biased region" description="Basic and acidic residues" evidence="1">
    <location>
        <begin position="76"/>
        <end position="91"/>
    </location>
</feature>
<evidence type="ECO:0000256" key="2">
    <source>
        <dbReference type="SAM" id="Phobius"/>
    </source>
</evidence>
<keyword evidence="4" id="KW-1185">Reference proteome</keyword>
<name>A0ABD3GA14_9MARC</name>
<evidence type="ECO:0000313" key="3">
    <source>
        <dbReference type="EMBL" id="KAL3675993.1"/>
    </source>
</evidence>
<feature type="transmembrane region" description="Helical" evidence="2">
    <location>
        <begin position="6"/>
        <end position="26"/>
    </location>
</feature>
<evidence type="ECO:0000313" key="4">
    <source>
        <dbReference type="Proteomes" id="UP001633002"/>
    </source>
</evidence>
<organism evidence="3 4">
    <name type="scientific">Riccia sorocarpa</name>
    <dbReference type="NCBI Taxonomy" id="122646"/>
    <lineage>
        <taxon>Eukaryota</taxon>
        <taxon>Viridiplantae</taxon>
        <taxon>Streptophyta</taxon>
        <taxon>Embryophyta</taxon>
        <taxon>Marchantiophyta</taxon>
        <taxon>Marchantiopsida</taxon>
        <taxon>Marchantiidae</taxon>
        <taxon>Marchantiales</taxon>
        <taxon>Ricciaceae</taxon>
        <taxon>Riccia</taxon>
    </lineage>
</organism>
<keyword evidence="2" id="KW-1133">Transmembrane helix</keyword>
<feature type="compositionally biased region" description="Pro residues" evidence="1">
    <location>
        <begin position="99"/>
        <end position="108"/>
    </location>
</feature>